<sequence length="343" mass="36489">MPARNAIRLLLVVVAEGALWSPPAAAQPLSRYEFAEKHMGVDVQLTLYAATETTANDAARRAFRRIAELERVFSDYDPDSEAMRLCRLAQPNEFQPVSDDLFTVLSAAQDLAQRSNGAFDVTIGPVVKLWRRARRRQELPEAAVLAEARALVGYRQIRLDPSTRSVSLARTGLQLDFGGIAKGYAAQEAVAALKAAGCSSALVAVAGDIVAGDPPPDAPGWKVGVASANRADAPPFRWLCLANAAVSTSGDAFQHVVIDGVRYSHIVDPRTGLGLTRLCGATVISGNGMTADSLATAAILLGPREGARLIQETPGAAALIVCDSEGRMSAQTVGDFARWEWPE</sequence>
<feature type="chain" id="PRO_5039898604" description="FAD:protein FMN transferase" evidence="12">
    <location>
        <begin position="27"/>
        <end position="343"/>
    </location>
</feature>
<accession>A0A7C4QRS5</accession>
<feature type="binding site" evidence="11">
    <location>
        <position position="179"/>
    </location>
    <ligand>
        <name>Mg(2+)</name>
        <dbReference type="ChEBI" id="CHEBI:18420"/>
    </ligand>
</feature>
<evidence type="ECO:0000256" key="6">
    <source>
        <dbReference type="ARBA" id="ARBA00022827"/>
    </source>
</evidence>
<feature type="binding site" evidence="11">
    <location>
        <position position="292"/>
    </location>
    <ligand>
        <name>Mg(2+)</name>
        <dbReference type="ChEBI" id="CHEBI:18420"/>
    </ligand>
</feature>
<keyword evidence="6 10" id="KW-0274">FAD</keyword>
<keyword evidence="12" id="KW-0732">Signal</keyword>
<gene>
    <name evidence="13" type="ORF">ENS64_11175</name>
</gene>
<dbReference type="GO" id="GO:0016740">
    <property type="term" value="F:transferase activity"/>
    <property type="evidence" value="ECO:0007669"/>
    <property type="project" value="UniProtKB-UniRule"/>
</dbReference>
<keyword evidence="4 10" id="KW-0808">Transferase</keyword>
<evidence type="ECO:0000256" key="11">
    <source>
        <dbReference type="PIRSR" id="PIRSR006268-2"/>
    </source>
</evidence>
<comment type="caution">
    <text evidence="13">The sequence shown here is derived from an EMBL/GenBank/DDBJ whole genome shotgun (WGS) entry which is preliminary data.</text>
</comment>
<evidence type="ECO:0000256" key="1">
    <source>
        <dbReference type="ARBA" id="ARBA00011955"/>
    </source>
</evidence>
<dbReference type="EC" id="2.7.1.180" evidence="1 10"/>
<evidence type="ECO:0000256" key="10">
    <source>
        <dbReference type="PIRNR" id="PIRNR006268"/>
    </source>
</evidence>
<dbReference type="InterPro" id="IPR024932">
    <property type="entry name" value="ApbE"/>
</dbReference>
<protein>
    <recommendedName>
        <fullName evidence="2 10">FAD:protein FMN transferase</fullName>
        <ecNumber evidence="1 10">2.7.1.180</ecNumber>
    </recommendedName>
    <alternativeName>
        <fullName evidence="8 10">Flavin transferase</fullName>
    </alternativeName>
</protein>
<evidence type="ECO:0000256" key="12">
    <source>
        <dbReference type="SAM" id="SignalP"/>
    </source>
</evidence>
<comment type="catalytic activity">
    <reaction evidence="9 10">
        <text>L-threonyl-[protein] + FAD = FMN-L-threonyl-[protein] + AMP + H(+)</text>
        <dbReference type="Rhea" id="RHEA:36847"/>
        <dbReference type="Rhea" id="RHEA-COMP:11060"/>
        <dbReference type="Rhea" id="RHEA-COMP:11061"/>
        <dbReference type="ChEBI" id="CHEBI:15378"/>
        <dbReference type="ChEBI" id="CHEBI:30013"/>
        <dbReference type="ChEBI" id="CHEBI:57692"/>
        <dbReference type="ChEBI" id="CHEBI:74257"/>
        <dbReference type="ChEBI" id="CHEBI:456215"/>
        <dbReference type="EC" id="2.7.1.180"/>
    </reaction>
</comment>
<evidence type="ECO:0000256" key="8">
    <source>
        <dbReference type="ARBA" id="ARBA00031306"/>
    </source>
</evidence>
<dbReference type="GO" id="GO:0046872">
    <property type="term" value="F:metal ion binding"/>
    <property type="evidence" value="ECO:0007669"/>
    <property type="project" value="UniProtKB-UniRule"/>
</dbReference>
<dbReference type="Pfam" id="PF02424">
    <property type="entry name" value="ApbE"/>
    <property type="match status" value="1"/>
</dbReference>
<evidence type="ECO:0000256" key="9">
    <source>
        <dbReference type="ARBA" id="ARBA00048540"/>
    </source>
</evidence>
<evidence type="ECO:0000256" key="7">
    <source>
        <dbReference type="ARBA" id="ARBA00022842"/>
    </source>
</evidence>
<evidence type="ECO:0000256" key="5">
    <source>
        <dbReference type="ARBA" id="ARBA00022723"/>
    </source>
</evidence>
<proteinExistence type="inferred from homology"/>
<reference evidence="13" key="1">
    <citation type="journal article" date="2020" name="mSystems">
        <title>Genome- and Community-Level Interaction Insights into Carbon Utilization and Element Cycling Functions of Hydrothermarchaeota in Hydrothermal Sediment.</title>
        <authorList>
            <person name="Zhou Z."/>
            <person name="Liu Y."/>
            <person name="Xu W."/>
            <person name="Pan J."/>
            <person name="Luo Z.H."/>
            <person name="Li M."/>
        </authorList>
    </citation>
    <scope>NUCLEOTIDE SEQUENCE [LARGE SCALE GENOMIC DNA]</scope>
    <source>
        <strain evidence="13">SpSt-508</strain>
    </source>
</reference>
<keyword evidence="7 10" id="KW-0460">Magnesium</keyword>
<keyword evidence="5 10" id="KW-0479">Metal-binding</keyword>
<dbReference type="PIRSF" id="PIRSF006268">
    <property type="entry name" value="ApbE"/>
    <property type="match status" value="1"/>
</dbReference>
<name>A0A7C4QRS5_9PLAN</name>
<dbReference type="PANTHER" id="PTHR30040">
    <property type="entry name" value="THIAMINE BIOSYNTHESIS LIPOPROTEIN APBE"/>
    <property type="match status" value="1"/>
</dbReference>
<dbReference type="PANTHER" id="PTHR30040:SF2">
    <property type="entry name" value="FAD:PROTEIN FMN TRANSFERASE"/>
    <property type="match status" value="1"/>
</dbReference>
<comment type="cofactor">
    <cofactor evidence="11">
        <name>Mg(2+)</name>
        <dbReference type="ChEBI" id="CHEBI:18420"/>
    </cofactor>
    <cofactor evidence="11">
        <name>Mn(2+)</name>
        <dbReference type="ChEBI" id="CHEBI:29035"/>
    </cofactor>
    <text evidence="11">Magnesium. Can also use manganese.</text>
</comment>
<dbReference type="SUPFAM" id="SSF143631">
    <property type="entry name" value="ApbE-like"/>
    <property type="match status" value="1"/>
</dbReference>
<dbReference type="Gene3D" id="3.10.520.10">
    <property type="entry name" value="ApbE-like domains"/>
    <property type="match status" value="1"/>
</dbReference>
<feature type="binding site" evidence="11">
    <location>
        <position position="296"/>
    </location>
    <ligand>
        <name>Mg(2+)</name>
        <dbReference type="ChEBI" id="CHEBI:18420"/>
    </ligand>
</feature>
<dbReference type="AlphaFoldDB" id="A0A7C4QRS5"/>
<evidence type="ECO:0000256" key="2">
    <source>
        <dbReference type="ARBA" id="ARBA00016337"/>
    </source>
</evidence>
<dbReference type="InterPro" id="IPR003374">
    <property type="entry name" value="ApbE-like_sf"/>
</dbReference>
<keyword evidence="3 10" id="KW-0285">Flavoprotein</keyword>
<dbReference type="EMBL" id="DSVQ01000015">
    <property type="protein sequence ID" value="HGT39806.1"/>
    <property type="molecule type" value="Genomic_DNA"/>
</dbReference>
<feature type="signal peptide" evidence="12">
    <location>
        <begin position="1"/>
        <end position="26"/>
    </location>
</feature>
<evidence type="ECO:0000313" key="13">
    <source>
        <dbReference type="EMBL" id="HGT39806.1"/>
    </source>
</evidence>
<comment type="similarity">
    <text evidence="10">Belongs to the ApbE family.</text>
</comment>
<evidence type="ECO:0000256" key="4">
    <source>
        <dbReference type="ARBA" id="ARBA00022679"/>
    </source>
</evidence>
<organism evidence="13">
    <name type="scientific">Schlesneria paludicola</name>
    <dbReference type="NCBI Taxonomy" id="360056"/>
    <lineage>
        <taxon>Bacteria</taxon>
        <taxon>Pseudomonadati</taxon>
        <taxon>Planctomycetota</taxon>
        <taxon>Planctomycetia</taxon>
        <taxon>Planctomycetales</taxon>
        <taxon>Planctomycetaceae</taxon>
        <taxon>Schlesneria</taxon>
    </lineage>
</organism>
<evidence type="ECO:0000256" key="3">
    <source>
        <dbReference type="ARBA" id="ARBA00022630"/>
    </source>
</evidence>